<dbReference type="InterPro" id="IPR009050">
    <property type="entry name" value="Globin-like_sf"/>
</dbReference>
<dbReference type="InterPro" id="IPR001486">
    <property type="entry name" value="Hemoglobin_trunc"/>
</dbReference>
<evidence type="ECO:0000256" key="6">
    <source>
        <dbReference type="SAM" id="MobiDB-lite"/>
    </source>
</evidence>
<keyword evidence="1" id="KW-0813">Transport</keyword>
<dbReference type="Gene3D" id="1.10.490.10">
    <property type="entry name" value="Globins"/>
    <property type="match status" value="1"/>
</dbReference>
<dbReference type="GO" id="GO:0019825">
    <property type="term" value="F:oxygen binding"/>
    <property type="evidence" value="ECO:0007669"/>
    <property type="project" value="InterPro"/>
</dbReference>
<proteinExistence type="predicted"/>
<feature type="region of interest" description="Disordered" evidence="6">
    <location>
        <begin position="137"/>
        <end position="158"/>
    </location>
</feature>
<accession>A0A1M5JBE3</accession>
<dbReference type="OrthoDB" id="25954at2"/>
<keyword evidence="2 5" id="KW-0349">Heme</keyword>
<feature type="binding site" description="distal binding residue" evidence="5">
    <location>
        <position position="51"/>
    </location>
    <ligand>
        <name>heme</name>
        <dbReference type="ChEBI" id="CHEBI:30413"/>
    </ligand>
    <ligandPart>
        <name>Fe</name>
        <dbReference type="ChEBI" id="CHEBI:18248"/>
    </ligandPart>
</feature>
<keyword evidence="4 5" id="KW-0408">Iron</keyword>
<gene>
    <name evidence="7" type="ORF">SAMN02745157_4160</name>
</gene>
<dbReference type="InterPro" id="IPR012292">
    <property type="entry name" value="Globin/Proto"/>
</dbReference>
<evidence type="ECO:0000256" key="4">
    <source>
        <dbReference type="ARBA" id="ARBA00023004"/>
    </source>
</evidence>
<evidence type="ECO:0000256" key="2">
    <source>
        <dbReference type="ARBA" id="ARBA00022617"/>
    </source>
</evidence>
<dbReference type="STRING" id="1122133.SAMN02745157_4160"/>
<dbReference type="Pfam" id="PF01152">
    <property type="entry name" value="Bac_globin"/>
    <property type="match status" value="1"/>
</dbReference>
<dbReference type="SUPFAM" id="SSF46458">
    <property type="entry name" value="Globin-like"/>
    <property type="match status" value="1"/>
</dbReference>
<organism evidence="7 8">
    <name type="scientific">Kaistia soli DSM 19436</name>
    <dbReference type="NCBI Taxonomy" id="1122133"/>
    <lineage>
        <taxon>Bacteria</taxon>
        <taxon>Pseudomonadati</taxon>
        <taxon>Pseudomonadota</taxon>
        <taxon>Alphaproteobacteria</taxon>
        <taxon>Hyphomicrobiales</taxon>
        <taxon>Kaistiaceae</taxon>
        <taxon>Kaistia</taxon>
    </lineage>
</organism>
<reference evidence="7 8" key="1">
    <citation type="submission" date="2016-11" db="EMBL/GenBank/DDBJ databases">
        <authorList>
            <person name="Jaros S."/>
            <person name="Januszkiewicz K."/>
            <person name="Wedrychowicz H."/>
        </authorList>
    </citation>
    <scope>NUCLEOTIDE SEQUENCE [LARGE SCALE GENOMIC DNA]</scope>
    <source>
        <strain evidence="7 8">DSM 19436</strain>
    </source>
</reference>
<dbReference type="RefSeq" id="WP_073056691.1">
    <property type="nucleotide sequence ID" value="NZ_FQUP01000004.1"/>
</dbReference>
<name>A0A1M5JBE3_9HYPH</name>
<evidence type="ECO:0000256" key="5">
    <source>
        <dbReference type="PIRSR" id="PIRSR601486-1"/>
    </source>
</evidence>
<dbReference type="GO" id="GO:0046872">
    <property type="term" value="F:metal ion binding"/>
    <property type="evidence" value="ECO:0007669"/>
    <property type="project" value="UniProtKB-KW"/>
</dbReference>
<dbReference type="CDD" id="cd14775">
    <property type="entry name" value="TrHb2_O-like"/>
    <property type="match status" value="1"/>
</dbReference>
<sequence>MGSADTIPTLVEWAGGTEAFGRLTALFYARVPEDPILGPVFAGMDPHHAAHVAAFIAEVFGGPTGYTGNGGSHRAMIVRHMGRHLTETQRRRWIDMMLDTLDEAGLPSDPEFRAAVVGYLEWGTRLAVINSADGAVPPPEGAPMPGWNWGPPGGPYRG</sequence>
<evidence type="ECO:0000313" key="7">
    <source>
        <dbReference type="EMBL" id="SHG37892.1"/>
    </source>
</evidence>
<evidence type="ECO:0000313" key="8">
    <source>
        <dbReference type="Proteomes" id="UP000184485"/>
    </source>
</evidence>
<dbReference type="GO" id="GO:0020037">
    <property type="term" value="F:heme binding"/>
    <property type="evidence" value="ECO:0007669"/>
    <property type="project" value="InterPro"/>
</dbReference>
<protein>
    <submittedName>
        <fullName evidence="7">Hemoglobin</fullName>
    </submittedName>
</protein>
<evidence type="ECO:0000256" key="3">
    <source>
        <dbReference type="ARBA" id="ARBA00022723"/>
    </source>
</evidence>
<evidence type="ECO:0000256" key="1">
    <source>
        <dbReference type="ARBA" id="ARBA00022448"/>
    </source>
</evidence>
<keyword evidence="8" id="KW-1185">Reference proteome</keyword>
<dbReference type="EMBL" id="FQUP01000004">
    <property type="protein sequence ID" value="SHG37892.1"/>
    <property type="molecule type" value="Genomic_DNA"/>
</dbReference>
<dbReference type="Proteomes" id="UP000184485">
    <property type="component" value="Unassembled WGS sequence"/>
</dbReference>
<dbReference type="AlphaFoldDB" id="A0A1M5JBE3"/>
<keyword evidence="3 5" id="KW-0479">Metal-binding</keyword>